<organism evidence="2 3">
    <name type="scientific">Pseudocalidococcus azoricus BACA0444</name>
    <dbReference type="NCBI Taxonomy" id="2918990"/>
    <lineage>
        <taxon>Bacteria</taxon>
        <taxon>Bacillati</taxon>
        <taxon>Cyanobacteriota</taxon>
        <taxon>Cyanophyceae</taxon>
        <taxon>Acaryochloridales</taxon>
        <taxon>Thermosynechococcaceae</taxon>
        <taxon>Pseudocalidococcus</taxon>
        <taxon>Pseudocalidococcus azoricus</taxon>
    </lineage>
</organism>
<feature type="domain" description="FHA" evidence="1">
    <location>
        <begin position="27"/>
        <end position="77"/>
    </location>
</feature>
<accession>A0AAE4JWT1</accession>
<protein>
    <submittedName>
        <fullName evidence="2">FHA domain-containing protein</fullName>
    </submittedName>
</protein>
<dbReference type="RefSeq" id="WP_322877763.1">
    <property type="nucleotide sequence ID" value="NZ_JAVMIP010000004.1"/>
</dbReference>
<comment type="caution">
    <text evidence="2">The sequence shown here is derived from an EMBL/GenBank/DDBJ whole genome shotgun (WGS) entry which is preliminary data.</text>
</comment>
<reference evidence="3" key="1">
    <citation type="submission" date="2023-07" db="EMBL/GenBank/DDBJ databases">
        <authorList>
            <person name="Luz R."/>
            <person name="Cordeiro R."/>
            <person name="Fonseca A."/>
            <person name="Goncalves V."/>
        </authorList>
    </citation>
    <scope>NUCLEOTIDE SEQUENCE [LARGE SCALE GENOMIC DNA]</scope>
    <source>
        <strain evidence="3">BACA0444</strain>
    </source>
</reference>
<dbReference type="Pfam" id="PF00498">
    <property type="entry name" value="FHA"/>
    <property type="match status" value="1"/>
</dbReference>
<dbReference type="AlphaFoldDB" id="A0AAE4JWT1"/>
<dbReference type="InterPro" id="IPR008984">
    <property type="entry name" value="SMAD_FHA_dom_sf"/>
</dbReference>
<dbReference type="Proteomes" id="UP001268256">
    <property type="component" value="Unassembled WGS sequence"/>
</dbReference>
<keyword evidence="3" id="KW-1185">Reference proteome</keyword>
<evidence type="ECO:0000259" key="1">
    <source>
        <dbReference type="PROSITE" id="PS50006"/>
    </source>
</evidence>
<dbReference type="SUPFAM" id="SSF49879">
    <property type="entry name" value="SMAD/FHA domain"/>
    <property type="match status" value="1"/>
</dbReference>
<dbReference type="CDD" id="cd00060">
    <property type="entry name" value="FHA"/>
    <property type="match status" value="1"/>
</dbReference>
<evidence type="ECO:0000313" key="3">
    <source>
        <dbReference type="Proteomes" id="UP001268256"/>
    </source>
</evidence>
<dbReference type="Gene3D" id="2.60.200.20">
    <property type="match status" value="1"/>
</dbReference>
<name>A0AAE4JWT1_9CYAN</name>
<dbReference type="PANTHER" id="PTHR23308">
    <property type="entry name" value="NUCLEAR INHIBITOR OF PROTEIN PHOSPHATASE-1"/>
    <property type="match status" value="1"/>
</dbReference>
<dbReference type="InterPro" id="IPR050923">
    <property type="entry name" value="Cell_Proc_Reg/RNA_Proc"/>
</dbReference>
<evidence type="ECO:0000313" key="2">
    <source>
        <dbReference type="EMBL" id="MDS3860488.1"/>
    </source>
</evidence>
<dbReference type="EMBL" id="JAVMIP010000004">
    <property type="protein sequence ID" value="MDS3860488.1"/>
    <property type="molecule type" value="Genomic_DNA"/>
</dbReference>
<dbReference type="PROSITE" id="PS50006">
    <property type="entry name" value="FHA_DOMAIN"/>
    <property type="match status" value="1"/>
</dbReference>
<gene>
    <name evidence="2" type="ORF">RIF25_06660</name>
</gene>
<dbReference type="InterPro" id="IPR000253">
    <property type="entry name" value="FHA_dom"/>
</dbReference>
<sequence>MPRNFPQLVVYTNGGHYVAPLDQGTAWTLGRGKDCQVVLSDRWISRRHALVQRLENGDYYLIDLGSRNGCTLNNSKITVPTLLKTGDRIALGKTFVEFRAAQAQTTIPPQADSPIDTLPDAAKIRPVVLIIQEYTNQSHLWRDLLVSQDINVIVESGKINVRQVLQDFMVMVQSHPGIVMLDTRAELPDVSHLLRWCYQQSPQLRIILIDSHDRIVSAEKRNWARQQRVLGCLPALPEDNFTVYSAEIEQMMKQILRVLAWGPVRREKLATTLLDLQMAVISDDTPSQWLGEFVVSPGNVQHPS</sequence>
<proteinExistence type="predicted"/>
<dbReference type="SMART" id="SM00240">
    <property type="entry name" value="FHA"/>
    <property type="match status" value="1"/>
</dbReference>